<sequence length="134" mass="15163">MKEKSILIVEDEMIVAMMIKLKLLEMGYKIAEYAVSGEQALIMVNKKVPDLVIMDIHLKGKLDGIETATEMESRYSIPIIFLTGDSFNEKTARSSFANRAGYLQKPFMEKELEYAIRSAIHKHIDPARNAVIAN</sequence>
<evidence type="ECO:0000313" key="4">
    <source>
        <dbReference type="EMBL" id="ABE51788.1"/>
    </source>
</evidence>
<evidence type="ECO:0000256" key="2">
    <source>
        <dbReference type="PROSITE-ProRule" id="PRU00169"/>
    </source>
</evidence>
<dbReference type="InterPro" id="IPR001789">
    <property type="entry name" value="Sig_transdc_resp-reg_receiver"/>
</dbReference>
<dbReference type="InterPro" id="IPR011006">
    <property type="entry name" value="CheY-like_superfamily"/>
</dbReference>
<dbReference type="KEGG" id="mbu:Mbur_0834"/>
<dbReference type="SUPFAM" id="SSF52172">
    <property type="entry name" value="CheY-like"/>
    <property type="match status" value="1"/>
</dbReference>
<organism evidence="4 5">
    <name type="scientific">Methanococcoides burtonii (strain DSM 6242 / NBRC 107633 / OCM 468 / ACE-M)</name>
    <dbReference type="NCBI Taxonomy" id="259564"/>
    <lineage>
        <taxon>Archaea</taxon>
        <taxon>Methanobacteriati</taxon>
        <taxon>Methanobacteriota</taxon>
        <taxon>Stenosarchaea group</taxon>
        <taxon>Methanomicrobia</taxon>
        <taxon>Methanosarcinales</taxon>
        <taxon>Methanosarcinaceae</taxon>
        <taxon>Methanococcoides</taxon>
    </lineage>
</organism>
<dbReference type="PANTHER" id="PTHR44591">
    <property type="entry name" value="STRESS RESPONSE REGULATOR PROTEIN 1"/>
    <property type="match status" value="1"/>
</dbReference>
<dbReference type="CDD" id="cd17534">
    <property type="entry name" value="REC_DC-like"/>
    <property type="match status" value="1"/>
</dbReference>
<name>Q12XN8_METBU</name>
<accession>Q12XN8</accession>
<dbReference type="PROSITE" id="PS50110">
    <property type="entry name" value="RESPONSE_REGULATORY"/>
    <property type="match status" value="1"/>
</dbReference>
<dbReference type="STRING" id="259564.Mbur_0834"/>
<gene>
    <name evidence="4" type="ordered locus">Mbur_0834</name>
</gene>
<dbReference type="GO" id="GO:0000160">
    <property type="term" value="P:phosphorelay signal transduction system"/>
    <property type="evidence" value="ECO:0007669"/>
    <property type="project" value="InterPro"/>
</dbReference>
<feature type="domain" description="Response regulatory" evidence="3">
    <location>
        <begin position="5"/>
        <end position="120"/>
    </location>
</feature>
<keyword evidence="5" id="KW-1185">Reference proteome</keyword>
<dbReference type="AlphaFoldDB" id="Q12XN8"/>
<protein>
    <submittedName>
        <fullName evidence="4">YycF-like response regulator receiver</fullName>
    </submittedName>
</protein>
<dbReference type="RefSeq" id="WP_011498941.1">
    <property type="nucleotide sequence ID" value="NC_007955.1"/>
</dbReference>
<evidence type="ECO:0000259" key="3">
    <source>
        <dbReference type="PROSITE" id="PS50110"/>
    </source>
</evidence>
<dbReference type="Proteomes" id="UP000001979">
    <property type="component" value="Chromosome"/>
</dbReference>
<proteinExistence type="predicted"/>
<dbReference type="SMART" id="SM00448">
    <property type="entry name" value="REC"/>
    <property type="match status" value="1"/>
</dbReference>
<feature type="modified residue" description="4-aspartylphosphate" evidence="2">
    <location>
        <position position="55"/>
    </location>
</feature>
<dbReference type="InterPro" id="IPR050595">
    <property type="entry name" value="Bact_response_regulator"/>
</dbReference>
<dbReference type="GeneID" id="3996739"/>
<reference evidence="5" key="1">
    <citation type="journal article" date="2009" name="ISME J.">
        <title>The genome sequence of the psychrophilic archaeon, Methanococcoides burtonii: the role of genome evolution in cold adaptation.</title>
        <authorList>
            <person name="Allen M.A."/>
            <person name="Lauro F.M."/>
            <person name="Williams T.J."/>
            <person name="Burg D."/>
            <person name="Siddiqui K.S."/>
            <person name="De Francisci D."/>
            <person name="Chong K.W."/>
            <person name="Pilak O."/>
            <person name="Chew H.H."/>
            <person name="De Maere M.Z."/>
            <person name="Ting L."/>
            <person name="Katrib M."/>
            <person name="Ng C."/>
            <person name="Sowers K.R."/>
            <person name="Galperin M.Y."/>
            <person name="Anderson I.J."/>
            <person name="Ivanova N."/>
            <person name="Dalin E."/>
            <person name="Martinez M."/>
            <person name="Lapidus A."/>
            <person name="Hauser L."/>
            <person name="Land M."/>
            <person name="Thomas T."/>
            <person name="Cavicchioli R."/>
        </authorList>
    </citation>
    <scope>NUCLEOTIDE SEQUENCE [LARGE SCALE GENOMIC DNA]</scope>
    <source>
        <strain evidence="5">DSM 6242 / NBRC 107633 / OCM 468 / ACE-M</strain>
    </source>
</reference>
<dbReference type="Pfam" id="PF00072">
    <property type="entry name" value="Response_reg"/>
    <property type="match status" value="1"/>
</dbReference>
<dbReference type="OrthoDB" id="2830at2157"/>
<dbReference type="HOGENOM" id="CLU_000445_69_11_2"/>
<dbReference type="Gene3D" id="3.40.50.2300">
    <property type="match status" value="1"/>
</dbReference>
<keyword evidence="1 2" id="KW-0597">Phosphoprotein</keyword>
<evidence type="ECO:0000256" key="1">
    <source>
        <dbReference type="ARBA" id="ARBA00022553"/>
    </source>
</evidence>
<dbReference type="EMBL" id="CP000300">
    <property type="protein sequence ID" value="ABE51788.1"/>
    <property type="molecule type" value="Genomic_DNA"/>
</dbReference>
<dbReference type="PANTHER" id="PTHR44591:SF23">
    <property type="entry name" value="CHEY SUBFAMILY"/>
    <property type="match status" value="1"/>
</dbReference>
<evidence type="ECO:0000313" key="5">
    <source>
        <dbReference type="Proteomes" id="UP000001979"/>
    </source>
</evidence>